<sequence length="430" mass="49280" precursor="true">MRLIVVVFFTLFSIVSFSALVLVNLYDETGYLVLDKDFPIVFKASLREKKAFKDFVVDFFEPVEIAVSYIPMPKESFLITEKGFIVGTNNCDLNISAEIFQKLFENFQCSFQPISVIVDEYPVEIFQDKIIVKKNISKQKLKEFLSIFFQPKDVEKLVKIYSGPGTYTLWQAEDYVHFAEISFPGIGGTIIPIFKYPEERFELTWYLNGQKHVGICVTFGVGENNISCFIEDEKLFDTKIFVTPVQFVEVEKSLELGERYNLAGIFPSGLSSIDGLVGKVLILSFEPDKIVLEKISIVDSTAPQIDLVLNKLSERFYRINVDVFDHSAVKTDVFLDGEKLPFLSGLIELNSDFHLITVIAEDNFSNQNFLAKIVRRPLQPCTEHMIVFSKERVLDIGGFKFVSPYMRFWVKEDAKTRVMIDGVEKIFDEN</sequence>
<evidence type="ECO:0000313" key="1">
    <source>
        <dbReference type="EMBL" id="AEH51152.1"/>
    </source>
</evidence>
<dbReference type="STRING" id="688269.Theth_1072"/>
<protein>
    <submittedName>
        <fullName evidence="1">Uncharacterized protein</fullName>
    </submittedName>
</protein>
<dbReference type="EMBL" id="CP002351">
    <property type="protein sequence ID" value="AEH51152.1"/>
    <property type="molecule type" value="Genomic_DNA"/>
</dbReference>
<dbReference type="PATRIC" id="fig|688269.3.peg.1100"/>
<organism evidence="1 2">
    <name type="scientific">Pseudothermotoga thermarum DSM 5069</name>
    <dbReference type="NCBI Taxonomy" id="688269"/>
    <lineage>
        <taxon>Bacteria</taxon>
        <taxon>Thermotogati</taxon>
        <taxon>Thermotogota</taxon>
        <taxon>Thermotogae</taxon>
        <taxon>Thermotogales</taxon>
        <taxon>Thermotogaceae</taxon>
        <taxon>Pseudothermotoga</taxon>
    </lineage>
</organism>
<gene>
    <name evidence="1" type="ORF">Theth_1072</name>
</gene>
<keyword evidence="2" id="KW-1185">Reference proteome</keyword>
<proteinExistence type="predicted"/>
<dbReference type="eggNOG" id="ENOG50349X5">
    <property type="taxonomic scope" value="Bacteria"/>
</dbReference>
<name>F7YYV9_9THEM</name>
<dbReference type="AlphaFoldDB" id="F7YYV9"/>
<dbReference type="KEGG" id="tta:Theth_1072"/>
<evidence type="ECO:0000313" key="2">
    <source>
        <dbReference type="Proteomes" id="UP000006804"/>
    </source>
</evidence>
<dbReference type="HOGENOM" id="CLU_637553_0_0_0"/>
<accession>F7YYV9</accession>
<dbReference type="RefSeq" id="WP_013932372.1">
    <property type="nucleotide sequence ID" value="NC_015707.1"/>
</dbReference>
<reference evidence="1 2" key="1">
    <citation type="submission" date="2010-11" db="EMBL/GenBank/DDBJ databases">
        <title>The complete genome of Thermotoga thermarum DSM 5069.</title>
        <authorList>
            <consortium name="US DOE Joint Genome Institute (JGI-PGF)"/>
            <person name="Lucas S."/>
            <person name="Copeland A."/>
            <person name="Lapidus A."/>
            <person name="Bruce D."/>
            <person name="Goodwin L."/>
            <person name="Pitluck S."/>
            <person name="Kyrpides N."/>
            <person name="Mavromatis K."/>
            <person name="Ivanova N."/>
            <person name="Zeytun A."/>
            <person name="Brettin T."/>
            <person name="Detter J.C."/>
            <person name="Tapia R."/>
            <person name="Han C."/>
            <person name="Land M."/>
            <person name="Hauser L."/>
            <person name="Markowitz V."/>
            <person name="Cheng J.-F."/>
            <person name="Hugenholtz P."/>
            <person name="Woyke T."/>
            <person name="Wu D."/>
            <person name="Spring S."/>
            <person name="Schroeder M."/>
            <person name="Brambilla E."/>
            <person name="Klenk H.-P."/>
            <person name="Eisen J.A."/>
        </authorList>
    </citation>
    <scope>NUCLEOTIDE SEQUENCE [LARGE SCALE GENOMIC DNA]</scope>
    <source>
        <strain evidence="1 2">DSM 5069</strain>
    </source>
</reference>
<dbReference type="Proteomes" id="UP000006804">
    <property type="component" value="Chromosome"/>
</dbReference>
<dbReference type="OrthoDB" id="44716at2"/>